<proteinExistence type="predicted"/>
<reference evidence="1 2" key="1">
    <citation type="submission" date="2024-09" db="EMBL/GenBank/DDBJ databases">
        <authorList>
            <person name="Sun Q."/>
            <person name="Mori K."/>
        </authorList>
    </citation>
    <scope>NUCLEOTIDE SEQUENCE [LARGE SCALE GENOMIC DNA]</scope>
    <source>
        <strain evidence="1 2">CICC 11035S</strain>
    </source>
</reference>
<gene>
    <name evidence="1" type="ORF">ACFFF8_16285</name>
</gene>
<organism evidence="1 2">
    <name type="scientific">Novosphingobium clariflavum</name>
    <dbReference type="NCBI Taxonomy" id="2029884"/>
    <lineage>
        <taxon>Bacteria</taxon>
        <taxon>Pseudomonadati</taxon>
        <taxon>Pseudomonadota</taxon>
        <taxon>Alphaproteobacteria</taxon>
        <taxon>Sphingomonadales</taxon>
        <taxon>Sphingomonadaceae</taxon>
        <taxon>Novosphingobium</taxon>
    </lineage>
</organism>
<accession>A0ABV6SDL0</accession>
<evidence type="ECO:0000313" key="2">
    <source>
        <dbReference type="Proteomes" id="UP001589858"/>
    </source>
</evidence>
<sequence>MKEVPIVQIVERIESALSRLDKAIPETVEQRSRDRRLRVLVEDALGEIDALLARREA</sequence>
<dbReference type="RefSeq" id="WP_185928716.1">
    <property type="nucleotide sequence ID" value="NZ_JAPCWC010000002.1"/>
</dbReference>
<keyword evidence="2" id="KW-1185">Reference proteome</keyword>
<dbReference type="EMBL" id="JBHLTM010000061">
    <property type="protein sequence ID" value="MFC0686153.1"/>
    <property type="molecule type" value="Genomic_DNA"/>
</dbReference>
<dbReference type="Proteomes" id="UP001589858">
    <property type="component" value="Unassembled WGS sequence"/>
</dbReference>
<name>A0ABV6SDL0_9SPHN</name>
<protein>
    <submittedName>
        <fullName evidence="1">Uncharacterized protein</fullName>
    </submittedName>
</protein>
<comment type="caution">
    <text evidence="1">The sequence shown here is derived from an EMBL/GenBank/DDBJ whole genome shotgun (WGS) entry which is preliminary data.</text>
</comment>
<evidence type="ECO:0000313" key="1">
    <source>
        <dbReference type="EMBL" id="MFC0686153.1"/>
    </source>
</evidence>